<feature type="repeat" description="WD" evidence="3">
    <location>
        <begin position="272"/>
        <end position="304"/>
    </location>
</feature>
<dbReference type="GO" id="GO:0030968">
    <property type="term" value="P:endoplasmic reticulum unfolded protein response"/>
    <property type="evidence" value="ECO:0007669"/>
    <property type="project" value="TreeGrafter"/>
</dbReference>
<sequence>MTEVTQIAFTLAVATVVLLIYILFKILTKPNEKQTEETIDKEIIEEEQVKQVQKPKEKKINLKTVPKVKESTFKHNWLASSLKAHSDNVTGIDFSSNGKYFVSCGLDRAIFLWSTKEFELHQHKSIRCNVEFDHATKIKFSPDSKSFIVSLGVSNTIRAFKIVKKEDSNIQILPATVQDFPQKHKADLINIGISCNGKFIMTCSKDTTVNIWNLKGDILGTIDTRLGNNSFACVSQCGRFFGVCGFTPDVKIWEVAFDKTDNFKEIKRAFELKGHSAGVYSFAFNADSTRMVSVSKDKTWKLWNTNIDYERGQDASLLLTISVDEKGPSLIAISPDSYSVAVTVNNKLYFYNGLNGECDQVIDNIFNDSVTELMFSSDNKYLSVAGDRHVKIFKNITGHKVAVQDLESQIKNAKTQGAKERIEQQIQEHKKYIENLAAN</sequence>
<dbReference type="SUPFAM" id="SSF50978">
    <property type="entry name" value="WD40 repeat-like"/>
    <property type="match status" value="1"/>
</dbReference>
<dbReference type="PROSITE" id="PS00678">
    <property type="entry name" value="WD_REPEATS_1"/>
    <property type="match status" value="1"/>
</dbReference>
<evidence type="ECO:0000256" key="2">
    <source>
        <dbReference type="ARBA" id="ARBA00022737"/>
    </source>
</evidence>
<protein>
    <submittedName>
        <fullName evidence="6">Uncharacterized protein</fullName>
    </submittedName>
</protein>
<dbReference type="InterPro" id="IPR001680">
    <property type="entry name" value="WD40_rpt"/>
</dbReference>
<proteinExistence type="predicted"/>
<dbReference type="PROSITE" id="PS50294">
    <property type="entry name" value="WD_REPEATS_REGION"/>
    <property type="match status" value="2"/>
</dbReference>
<dbReference type="InterPro" id="IPR042410">
    <property type="entry name" value="WBSCR13"/>
</dbReference>
<keyword evidence="5" id="KW-0472">Membrane</keyword>
<keyword evidence="2" id="KW-0677">Repeat</keyword>
<feature type="transmembrane region" description="Helical" evidence="5">
    <location>
        <begin position="6"/>
        <end position="24"/>
    </location>
</feature>
<gene>
    <name evidence="6" type="ORF">OXX778_LOCUS2077</name>
</gene>
<feature type="repeat" description="WD" evidence="3">
    <location>
        <begin position="82"/>
        <end position="114"/>
    </location>
</feature>
<dbReference type="InterPro" id="IPR036322">
    <property type="entry name" value="WD40_repeat_dom_sf"/>
</dbReference>
<accession>A0A813MDC9</accession>
<keyword evidence="1 3" id="KW-0853">WD repeat</keyword>
<reference evidence="6" key="1">
    <citation type="submission" date="2021-02" db="EMBL/GenBank/DDBJ databases">
        <authorList>
            <person name="Nowell W R."/>
        </authorList>
    </citation>
    <scope>NUCLEOTIDE SEQUENCE</scope>
    <source>
        <strain evidence="6">Ploen Becks lab</strain>
    </source>
</reference>
<dbReference type="PROSITE" id="PS50082">
    <property type="entry name" value="WD_REPEATS_2"/>
    <property type="match status" value="3"/>
</dbReference>
<dbReference type="SMART" id="SM00320">
    <property type="entry name" value="WD40"/>
    <property type="match status" value="7"/>
</dbReference>
<dbReference type="GO" id="GO:0005783">
    <property type="term" value="C:endoplasmic reticulum"/>
    <property type="evidence" value="ECO:0007669"/>
    <property type="project" value="TreeGrafter"/>
</dbReference>
<dbReference type="InterPro" id="IPR019775">
    <property type="entry name" value="WD40_repeat_CS"/>
</dbReference>
<dbReference type="PANTHER" id="PTHR44321">
    <property type="entry name" value="TRANSDUCIN BETA-LIKE PROTEIN 2"/>
    <property type="match status" value="1"/>
</dbReference>
<dbReference type="Pfam" id="PF00400">
    <property type="entry name" value="WD40"/>
    <property type="match status" value="4"/>
</dbReference>
<evidence type="ECO:0000256" key="3">
    <source>
        <dbReference type="PROSITE-ProRule" id="PRU00221"/>
    </source>
</evidence>
<dbReference type="EMBL" id="CAJNOC010000151">
    <property type="protein sequence ID" value="CAF0719924.1"/>
    <property type="molecule type" value="Genomic_DNA"/>
</dbReference>
<keyword evidence="5" id="KW-1133">Transmembrane helix</keyword>
<evidence type="ECO:0000313" key="7">
    <source>
        <dbReference type="Proteomes" id="UP000663879"/>
    </source>
</evidence>
<comment type="caution">
    <text evidence="6">The sequence shown here is derived from an EMBL/GenBank/DDBJ whole genome shotgun (WGS) entry which is preliminary data.</text>
</comment>
<keyword evidence="7" id="KW-1185">Reference proteome</keyword>
<organism evidence="6 7">
    <name type="scientific">Brachionus calyciflorus</name>
    <dbReference type="NCBI Taxonomy" id="104777"/>
    <lineage>
        <taxon>Eukaryota</taxon>
        <taxon>Metazoa</taxon>
        <taxon>Spiralia</taxon>
        <taxon>Gnathifera</taxon>
        <taxon>Rotifera</taxon>
        <taxon>Eurotatoria</taxon>
        <taxon>Monogononta</taxon>
        <taxon>Pseudotrocha</taxon>
        <taxon>Ploima</taxon>
        <taxon>Brachionidae</taxon>
        <taxon>Brachionus</taxon>
    </lineage>
</organism>
<keyword evidence="5" id="KW-0812">Transmembrane</keyword>
<feature type="repeat" description="WD" evidence="3">
    <location>
        <begin position="181"/>
        <end position="215"/>
    </location>
</feature>
<name>A0A813MDC9_9BILA</name>
<evidence type="ECO:0000256" key="5">
    <source>
        <dbReference type="SAM" id="Phobius"/>
    </source>
</evidence>
<dbReference type="AlphaFoldDB" id="A0A813MDC9"/>
<feature type="coiled-coil region" evidence="4">
    <location>
        <begin position="396"/>
        <end position="439"/>
    </location>
</feature>
<dbReference type="PANTHER" id="PTHR44321:SF1">
    <property type="entry name" value="TRANSDUCIN BETA-LIKE PROTEIN 2"/>
    <property type="match status" value="1"/>
</dbReference>
<keyword evidence="4" id="KW-0175">Coiled coil</keyword>
<dbReference type="InterPro" id="IPR015943">
    <property type="entry name" value="WD40/YVTN_repeat-like_dom_sf"/>
</dbReference>
<dbReference type="OrthoDB" id="346371at2759"/>
<evidence type="ECO:0000313" key="6">
    <source>
        <dbReference type="EMBL" id="CAF0719924.1"/>
    </source>
</evidence>
<dbReference type="Gene3D" id="2.130.10.10">
    <property type="entry name" value="YVTN repeat-like/Quinoprotein amine dehydrogenase"/>
    <property type="match status" value="2"/>
</dbReference>
<evidence type="ECO:0000256" key="1">
    <source>
        <dbReference type="ARBA" id="ARBA00022574"/>
    </source>
</evidence>
<dbReference type="Proteomes" id="UP000663879">
    <property type="component" value="Unassembled WGS sequence"/>
</dbReference>
<evidence type="ECO:0000256" key="4">
    <source>
        <dbReference type="SAM" id="Coils"/>
    </source>
</evidence>